<evidence type="ECO:0000313" key="5">
    <source>
        <dbReference type="Proteomes" id="UP000242320"/>
    </source>
</evidence>
<comment type="similarity">
    <text evidence="1 2">Belongs to the small heat shock protein (HSP20) family.</text>
</comment>
<dbReference type="CDD" id="cd06464">
    <property type="entry name" value="ACD_sHsps-like"/>
    <property type="match status" value="1"/>
</dbReference>
<reference evidence="4 5" key="1">
    <citation type="submission" date="2017-04" db="EMBL/GenBank/DDBJ databases">
        <title>The new phylogeny of genus Mycobacterium.</title>
        <authorList>
            <person name="Tortoli E."/>
            <person name="Trovato A."/>
            <person name="Cirillo D.M."/>
        </authorList>
    </citation>
    <scope>NUCLEOTIDE SEQUENCE [LARGE SCALE GENOMIC DNA]</scope>
    <source>
        <strain evidence="4 5">DSM 45247</strain>
    </source>
</reference>
<evidence type="ECO:0000256" key="1">
    <source>
        <dbReference type="PROSITE-ProRule" id="PRU00285"/>
    </source>
</evidence>
<evidence type="ECO:0000259" key="3">
    <source>
        <dbReference type="PROSITE" id="PS01031"/>
    </source>
</evidence>
<organism evidence="4 5">
    <name type="scientific">Mycolicibacterium vulneris</name>
    <dbReference type="NCBI Taxonomy" id="547163"/>
    <lineage>
        <taxon>Bacteria</taxon>
        <taxon>Bacillati</taxon>
        <taxon>Actinomycetota</taxon>
        <taxon>Actinomycetes</taxon>
        <taxon>Mycobacteriales</taxon>
        <taxon>Mycobacteriaceae</taxon>
        <taxon>Mycolicibacterium</taxon>
    </lineage>
</organism>
<sequence length="152" mass="16613">MTLMQFDPFRDLDRLANQAVAGAWTAHTLPIEALRRGDQFIIAIDVPGVTENDVDVTVERNVVEVSARRQPLRQEGDQVIVDERPQGEFRRQLFLGENLDPSKMTAQVDHGVLTLTVPVSEASKPRKIAIGAAKAGAQAIPTTSDSQQTVNA</sequence>
<dbReference type="SUPFAM" id="SSF49764">
    <property type="entry name" value="HSP20-like chaperones"/>
    <property type="match status" value="1"/>
</dbReference>
<dbReference type="PANTHER" id="PTHR11527">
    <property type="entry name" value="HEAT-SHOCK PROTEIN 20 FAMILY MEMBER"/>
    <property type="match status" value="1"/>
</dbReference>
<dbReference type="RefSeq" id="WP_085288486.1">
    <property type="nucleotide sequence ID" value="NZ_NCXM01000002.1"/>
</dbReference>
<dbReference type="InterPro" id="IPR008978">
    <property type="entry name" value="HSP20-like_chaperone"/>
</dbReference>
<dbReference type="EMBL" id="NCXM01000002">
    <property type="protein sequence ID" value="OSC32063.1"/>
    <property type="molecule type" value="Genomic_DNA"/>
</dbReference>
<evidence type="ECO:0000313" key="4">
    <source>
        <dbReference type="EMBL" id="OSC32063.1"/>
    </source>
</evidence>
<dbReference type="AlphaFoldDB" id="A0A1X2LF02"/>
<dbReference type="Gene3D" id="2.60.40.790">
    <property type="match status" value="1"/>
</dbReference>
<feature type="domain" description="SHSP" evidence="3">
    <location>
        <begin position="22"/>
        <end position="133"/>
    </location>
</feature>
<name>A0A1X2LF02_9MYCO</name>
<dbReference type="InterPro" id="IPR031107">
    <property type="entry name" value="Small_HSP"/>
</dbReference>
<dbReference type="InterPro" id="IPR002068">
    <property type="entry name" value="A-crystallin/Hsp20_dom"/>
</dbReference>
<protein>
    <submittedName>
        <fullName evidence="4">Heat-shock protein Hsp20</fullName>
    </submittedName>
</protein>
<gene>
    <name evidence="4" type="ORF">B8W69_02925</name>
</gene>
<evidence type="ECO:0000256" key="2">
    <source>
        <dbReference type="RuleBase" id="RU003616"/>
    </source>
</evidence>
<keyword evidence="5" id="KW-1185">Reference proteome</keyword>
<dbReference type="Pfam" id="PF00011">
    <property type="entry name" value="HSP20"/>
    <property type="match status" value="1"/>
</dbReference>
<accession>A0A1X2LF02</accession>
<comment type="caution">
    <text evidence="4">The sequence shown here is derived from an EMBL/GenBank/DDBJ whole genome shotgun (WGS) entry which is preliminary data.</text>
</comment>
<dbReference type="Proteomes" id="UP000242320">
    <property type="component" value="Unassembled WGS sequence"/>
</dbReference>
<dbReference type="PROSITE" id="PS01031">
    <property type="entry name" value="SHSP"/>
    <property type="match status" value="1"/>
</dbReference>
<dbReference type="OrthoDB" id="5242916at2"/>
<proteinExistence type="inferred from homology"/>